<name>A0A4Y9Y812_9AGAM</name>
<comment type="caution">
    <text evidence="1">The sequence shown here is derived from an EMBL/GenBank/DDBJ whole genome shotgun (WGS) entry which is preliminary data.</text>
</comment>
<reference evidence="1 2" key="1">
    <citation type="submission" date="2019-02" db="EMBL/GenBank/DDBJ databases">
        <title>Genome sequencing of the rare red list fungi Dentipellis fragilis.</title>
        <authorList>
            <person name="Buettner E."/>
            <person name="Kellner H."/>
        </authorList>
    </citation>
    <scope>NUCLEOTIDE SEQUENCE [LARGE SCALE GENOMIC DNA]</scope>
    <source>
        <strain evidence="1 2">DSM 105465</strain>
    </source>
</reference>
<dbReference type="EMBL" id="SEOQ01000715">
    <property type="protein sequence ID" value="TFY57923.1"/>
    <property type="molecule type" value="Genomic_DNA"/>
</dbReference>
<protein>
    <submittedName>
        <fullName evidence="1">Uncharacterized protein</fullName>
    </submittedName>
</protein>
<organism evidence="1 2">
    <name type="scientific">Dentipellis fragilis</name>
    <dbReference type="NCBI Taxonomy" id="205917"/>
    <lineage>
        <taxon>Eukaryota</taxon>
        <taxon>Fungi</taxon>
        <taxon>Dikarya</taxon>
        <taxon>Basidiomycota</taxon>
        <taxon>Agaricomycotina</taxon>
        <taxon>Agaricomycetes</taxon>
        <taxon>Russulales</taxon>
        <taxon>Hericiaceae</taxon>
        <taxon>Dentipellis</taxon>
    </lineage>
</organism>
<proteinExistence type="predicted"/>
<evidence type="ECO:0000313" key="1">
    <source>
        <dbReference type="EMBL" id="TFY57923.1"/>
    </source>
</evidence>
<sequence length="301" mass="34073">MSDIPRRQLTARELKLLDQVIQPFGKTIRMLVEQSVNYCHLQAKSAEVARTNMNEYRRLTSALLDPRTAPERLIVVGQPGAHHSYGPASAPDVEGVKHALAEYDRYLEREPKTFQDHFWRERYAMSAMAILQQYMVDEPLAKVKGGQSAFNKYHTIIHDEMMKREFPEVYAKGLAYYKQVTRGAYSLPASSRAPVPVPPNPSTGGHHTFTTPPFISRAEAENVADEILALAKRQFKTLKFEFTDTAGPEDVPDEDDDVESWMVNSIDLDPLSYEVVFLELGAPIPHTREELIDLLTSSWPA</sequence>
<dbReference type="Proteomes" id="UP000298327">
    <property type="component" value="Unassembled WGS sequence"/>
</dbReference>
<gene>
    <name evidence="1" type="ORF">EVG20_g8354</name>
</gene>
<keyword evidence="2" id="KW-1185">Reference proteome</keyword>
<evidence type="ECO:0000313" key="2">
    <source>
        <dbReference type="Proteomes" id="UP000298327"/>
    </source>
</evidence>
<dbReference type="AlphaFoldDB" id="A0A4Y9Y812"/>
<dbReference type="OrthoDB" id="10545804at2759"/>
<accession>A0A4Y9Y812</accession>